<accession>A0A0P0W5Y5</accession>
<dbReference type="Proteomes" id="UP000059680">
    <property type="component" value="Chromosome 3"/>
</dbReference>
<evidence type="ECO:0000313" key="2">
    <source>
        <dbReference type="EMBL" id="BAS87172.1"/>
    </source>
</evidence>
<dbReference type="InParanoid" id="A0A0P0W5Y5"/>
<dbReference type="AlphaFoldDB" id="A0A0P0W5Y5"/>
<sequence length="103" mass="10386">MSSRVSPEASRWMISSSPMQGPFVVSMNSSPPPATSIVGAHGNGSSFIRYLMYCSVVAVSNSTPKLSSIGADSNASRSNSGRIAGCSLPASSCRGRALGGASG</sequence>
<protein>
    <submittedName>
        <fullName evidence="2">Os03g0828000 protein</fullName>
    </submittedName>
    <submittedName>
        <fullName evidence="3">Os03g0828901 protein</fullName>
    </submittedName>
</protein>
<reference evidence="3" key="2">
    <citation type="journal article" date="2013" name="Plant Cell Physiol.">
        <title>Rice Annotation Project Database (RAP-DB): an integrative and interactive database for rice genomics.</title>
        <authorList>
            <person name="Sakai H."/>
            <person name="Lee S.S."/>
            <person name="Tanaka T."/>
            <person name="Numa H."/>
            <person name="Kim J."/>
            <person name="Kawahara Y."/>
            <person name="Wakimoto H."/>
            <person name="Yang C.C."/>
            <person name="Iwamoto M."/>
            <person name="Abe T."/>
            <person name="Yamada Y."/>
            <person name="Muto A."/>
            <person name="Inokuchi H."/>
            <person name="Ikemura T."/>
            <person name="Matsumoto T."/>
            <person name="Sasaki T."/>
            <person name="Itoh T."/>
        </authorList>
    </citation>
    <scope>NUCLEOTIDE SEQUENCE</scope>
</reference>
<reference evidence="3" key="4">
    <citation type="submission" date="2015-10" db="EMBL/GenBank/DDBJ databases">
        <authorList>
            <person name="Sakai H."/>
            <person name="Kawahara Y."/>
            <person name="Matsumoto T."/>
            <person name="Buell C.R."/>
            <person name="Itoh T."/>
        </authorList>
    </citation>
    <scope>NUCLEOTIDE SEQUENCE</scope>
</reference>
<dbReference type="EMBL" id="AP014959">
    <property type="protein sequence ID" value="BAS87179.1"/>
    <property type="molecule type" value="Genomic_DNA"/>
</dbReference>
<gene>
    <name evidence="2" type="ordered locus">Os03g0828000</name>
    <name evidence="3" type="ordered locus">Os03g0828901</name>
    <name evidence="2" type="ORF">OSNPB_030828000</name>
    <name evidence="3" type="ORF">OSNPB_030828901</name>
</gene>
<dbReference type="EMBL" id="AP014959">
    <property type="protein sequence ID" value="BAS87172.1"/>
    <property type="molecule type" value="Genomic_DNA"/>
</dbReference>
<evidence type="ECO:0000313" key="4">
    <source>
        <dbReference type="Proteomes" id="UP000059680"/>
    </source>
</evidence>
<dbReference type="PaxDb" id="39947-A0A0P0W5Y5"/>
<proteinExistence type="predicted"/>
<reference evidence="3 4" key="3">
    <citation type="journal article" date="2013" name="Rice">
        <title>Improvement of the Oryza sativa Nipponbare reference genome using next generation sequence and optical map data.</title>
        <authorList>
            <person name="Kawahara Y."/>
            <person name="de la Bastide M."/>
            <person name="Hamilton J.P."/>
            <person name="Kanamori H."/>
            <person name="McCombie W.R."/>
            <person name="Ouyang S."/>
            <person name="Schwartz D.C."/>
            <person name="Tanaka T."/>
            <person name="Wu J."/>
            <person name="Zhou S."/>
            <person name="Childs K.L."/>
            <person name="Davidson R.M."/>
            <person name="Lin H."/>
            <person name="Quesada-Ocampo L."/>
            <person name="Vaillancourt B."/>
            <person name="Sakai H."/>
            <person name="Lee S.S."/>
            <person name="Kim J."/>
            <person name="Numa H."/>
            <person name="Itoh T."/>
            <person name="Buell C.R."/>
            <person name="Matsumoto T."/>
        </authorList>
    </citation>
    <scope>NUCLEOTIDE SEQUENCE [LARGE SCALE GENOMIC DNA]</scope>
    <source>
        <strain evidence="4">cv. Nipponbare</strain>
    </source>
</reference>
<evidence type="ECO:0000313" key="3">
    <source>
        <dbReference type="EMBL" id="BAS87179.1"/>
    </source>
</evidence>
<feature type="region of interest" description="Disordered" evidence="1">
    <location>
        <begin position="65"/>
        <end position="103"/>
    </location>
</feature>
<keyword evidence="4" id="KW-1185">Reference proteome</keyword>
<reference evidence="4" key="1">
    <citation type="journal article" date="2005" name="Nature">
        <title>The map-based sequence of the rice genome.</title>
        <authorList>
            <consortium name="International rice genome sequencing project (IRGSP)"/>
            <person name="Matsumoto T."/>
            <person name="Wu J."/>
            <person name="Kanamori H."/>
            <person name="Katayose Y."/>
            <person name="Fujisawa M."/>
            <person name="Namiki N."/>
            <person name="Mizuno H."/>
            <person name="Yamamoto K."/>
            <person name="Antonio B.A."/>
            <person name="Baba T."/>
            <person name="Sakata K."/>
            <person name="Nagamura Y."/>
            <person name="Aoki H."/>
            <person name="Arikawa K."/>
            <person name="Arita K."/>
            <person name="Bito T."/>
            <person name="Chiden Y."/>
            <person name="Fujitsuka N."/>
            <person name="Fukunaka R."/>
            <person name="Hamada M."/>
            <person name="Harada C."/>
            <person name="Hayashi A."/>
            <person name="Hijishita S."/>
            <person name="Honda M."/>
            <person name="Hosokawa S."/>
            <person name="Ichikawa Y."/>
            <person name="Idonuma A."/>
            <person name="Iijima M."/>
            <person name="Ikeda M."/>
            <person name="Ikeno M."/>
            <person name="Ito K."/>
            <person name="Ito S."/>
            <person name="Ito T."/>
            <person name="Ito Y."/>
            <person name="Ito Y."/>
            <person name="Iwabuchi A."/>
            <person name="Kamiya K."/>
            <person name="Karasawa W."/>
            <person name="Kurita K."/>
            <person name="Katagiri S."/>
            <person name="Kikuta A."/>
            <person name="Kobayashi H."/>
            <person name="Kobayashi N."/>
            <person name="Machita K."/>
            <person name="Maehara T."/>
            <person name="Masukawa M."/>
            <person name="Mizubayashi T."/>
            <person name="Mukai Y."/>
            <person name="Nagasaki H."/>
            <person name="Nagata Y."/>
            <person name="Naito S."/>
            <person name="Nakashima M."/>
            <person name="Nakama Y."/>
            <person name="Nakamichi Y."/>
            <person name="Nakamura M."/>
            <person name="Meguro A."/>
            <person name="Negishi M."/>
            <person name="Ohta I."/>
            <person name="Ohta T."/>
            <person name="Okamoto M."/>
            <person name="Ono N."/>
            <person name="Saji S."/>
            <person name="Sakaguchi M."/>
            <person name="Sakai K."/>
            <person name="Shibata M."/>
            <person name="Shimokawa T."/>
            <person name="Song J."/>
            <person name="Takazaki Y."/>
            <person name="Terasawa K."/>
            <person name="Tsugane M."/>
            <person name="Tsuji K."/>
            <person name="Ueda S."/>
            <person name="Waki K."/>
            <person name="Yamagata H."/>
            <person name="Yamamoto M."/>
            <person name="Yamamoto S."/>
            <person name="Yamane H."/>
            <person name="Yoshiki S."/>
            <person name="Yoshihara R."/>
            <person name="Yukawa K."/>
            <person name="Zhong H."/>
            <person name="Yano M."/>
            <person name="Yuan Q."/>
            <person name="Ouyang S."/>
            <person name="Liu J."/>
            <person name="Jones K.M."/>
            <person name="Gansberger K."/>
            <person name="Moffat K."/>
            <person name="Hill J."/>
            <person name="Bera J."/>
            <person name="Fadrosh D."/>
            <person name="Jin S."/>
            <person name="Johri S."/>
            <person name="Kim M."/>
            <person name="Overton L."/>
            <person name="Reardon M."/>
            <person name="Tsitrin T."/>
            <person name="Vuong H."/>
            <person name="Weaver B."/>
            <person name="Ciecko A."/>
            <person name="Tallon L."/>
            <person name="Jackson J."/>
            <person name="Pai G."/>
            <person name="Aken S.V."/>
            <person name="Utterback T."/>
            <person name="Reidmuller S."/>
            <person name="Feldblyum T."/>
            <person name="Hsiao J."/>
            <person name="Zismann V."/>
            <person name="Iobst S."/>
            <person name="de Vazeille A.R."/>
            <person name="Buell C.R."/>
            <person name="Ying K."/>
            <person name="Li Y."/>
            <person name="Lu T."/>
            <person name="Huang Y."/>
            <person name="Zhao Q."/>
            <person name="Feng Q."/>
            <person name="Zhang L."/>
            <person name="Zhu J."/>
            <person name="Weng Q."/>
            <person name="Mu J."/>
            <person name="Lu Y."/>
            <person name="Fan D."/>
            <person name="Liu Y."/>
            <person name="Guan J."/>
            <person name="Zhang Y."/>
            <person name="Yu S."/>
            <person name="Liu X."/>
            <person name="Zhang Y."/>
            <person name="Hong G."/>
            <person name="Han B."/>
            <person name="Choisne N."/>
            <person name="Demange N."/>
            <person name="Orjeda G."/>
            <person name="Samain S."/>
            <person name="Cattolico L."/>
            <person name="Pelletier E."/>
            <person name="Couloux A."/>
            <person name="Segurens B."/>
            <person name="Wincker P."/>
            <person name="D'Hont A."/>
            <person name="Scarpelli C."/>
            <person name="Weissenbach J."/>
            <person name="Salanoubat M."/>
            <person name="Quetier F."/>
            <person name="Yu Y."/>
            <person name="Kim H.R."/>
            <person name="Rambo T."/>
            <person name="Currie J."/>
            <person name="Collura K."/>
            <person name="Luo M."/>
            <person name="Yang T."/>
            <person name="Ammiraju J.S.S."/>
            <person name="Engler F."/>
            <person name="Soderlund C."/>
            <person name="Wing R.A."/>
            <person name="Palmer L.E."/>
            <person name="de la Bastide M."/>
            <person name="Spiegel L."/>
            <person name="Nascimento L."/>
            <person name="Zutavern T."/>
            <person name="O'Shaughnessy A."/>
            <person name="Dike S."/>
            <person name="Dedhia N."/>
            <person name="Preston R."/>
            <person name="Balija V."/>
            <person name="McCombie W.R."/>
            <person name="Chow T."/>
            <person name="Chen H."/>
            <person name="Chung M."/>
            <person name="Chen C."/>
            <person name="Shaw J."/>
            <person name="Wu H."/>
            <person name="Hsiao K."/>
            <person name="Chao Y."/>
            <person name="Chu M."/>
            <person name="Cheng C."/>
            <person name="Hour A."/>
            <person name="Lee P."/>
            <person name="Lin S."/>
            <person name="Lin Y."/>
            <person name="Liou J."/>
            <person name="Liu S."/>
            <person name="Hsing Y."/>
            <person name="Raghuvanshi S."/>
            <person name="Mohanty A."/>
            <person name="Bharti A.K."/>
            <person name="Gaur A."/>
            <person name="Gupta V."/>
            <person name="Kumar D."/>
            <person name="Ravi V."/>
            <person name="Vij S."/>
            <person name="Kapur A."/>
            <person name="Khurana P."/>
            <person name="Khurana P."/>
            <person name="Khurana J.P."/>
            <person name="Tyagi A.K."/>
            <person name="Gaikwad K."/>
            <person name="Singh A."/>
            <person name="Dalal V."/>
            <person name="Srivastava S."/>
            <person name="Dixit A."/>
            <person name="Pal A.K."/>
            <person name="Ghazi I.A."/>
            <person name="Yadav M."/>
            <person name="Pandit A."/>
            <person name="Bhargava A."/>
            <person name="Sureshbabu K."/>
            <person name="Batra K."/>
            <person name="Sharma T.R."/>
            <person name="Mohapatra T."/>
            <person name="Singh N.K."/>
            <person name="Messing J."/>
            <person name="Nelson A.B."/>
            <person name="Fuks G."/>
            <person name="Kavchok S."/>
            <person name="Keizer G."/>
            <person name="Linton E."/>
            <person name="Llaca V."/>
            <person name="Song R."/>
            <person name="Tanyolac B."/>
            <person name="Young S."/>
            <person name="Ho-Il K."/>
            <person name="Hahn J.H."/>
            <person name="Sangsakoo G."/>
            <person name="Vanavichit A."/>
            <person name="de Mattos Luiz.A.T."/>
            <person name="Zimmer P.D."/>
            <person name="Malone G."/>
            <person name="Dellagostin O."/>
            <person name="de Oliveira A.C."/>
            <person name="Bevan M."/>
            <person name="Bancroft I."/>
            <person name="Minx P."/>
            <person name="Cordum H."/>
            <person name="Wilson R."/>
            <person name="Cheng Z."/>
            <person name="Jin W."/>
            <person name="Jiang J."/>
            <person name="Leong S.A."/>
            <person name="Iwama H."/>
            <person name="Gojobori T."/>
            <person name="Itoh T."/>
            <person name="Niimura Y."/>
            <person name="Fujii Y."/>
            <person name="Habara T."/>
            <person name="Sakai H."/>
            <person name="Sato Y."/>
            <person name="Wilson G."/>
            <person name="Kumar K."/>
            <person name="McCouch S."/>
            <person name="Juretic N."/>
            <person name="Hoen D."/>
            <person name="Wright S."/>
            <person name="Bruskiewich R."/>
            <person name="Bureau T."/>
            <person name="Miyao A."/>
            <person name="Hirochika H."/>
            <person name="Nishikawa T."/>
            <person name="Kadowaki K."/>
            <person name="Sugiura M."/>
            <person name="Burr B."/>
            <person name="Sasaki T."/>
        </authorList>
    </citation>
    <scope>NUCLEOTIDE SEQUENCE [LARGE SCALE GENOMIC DNA]</scope>
    <source>
        <strain evidence="4">cv. Nipponbare</strain>
    </source>
</reference>
<evidence type="ECO:0000256" key="1">
    <source>
        <dbReference type="SAM" id="MobiDB-lite"/>
    </source>
</evidence>
<name>A0A0P0W5Y5_ORYSJ</name>
<organism evidence="3 4">
    <name type="scientific">Oryza sativa subsp. japonica</name>
    <name type="common">Rice</name>
    <dbReference type="NCBI Taxonomy" id="39947"/>
    <lineage>
        <taxon>Eukaryota</taxon>
        <taxon>Viridiplantae</taxon>
        <taxon>Streptophyta</taxon>
        <taxon>Embryophyta</taxon>
        <taxon>Tracheophyta</taxon>
        <taxon>Spermatophyta</taxon>
        <taxon>Magnoliopsida</taxon>
        <taxon>Liliopsida</taxon>
        <taxon>Poales</taxon>
        <taxon>Poaceae</taxon>
        <taxon>BOP clade</taxon>
        <taxon>Oryzoideae</taxon>
        <taxon>Oryzeae</taxon>
        <taxon>Oryzinae</taxon>
        <taxon>Oryza</taxon>
        <taxon>Oryza sativa</taxon>
    </lineage>
</organism>
<feature type="compositionally biased region" description="Polar residues" evidence="1">
    <location>
        <begin position="65"/>
        <end position="81"/>
    </location>
</feature>